<protein>
    <recommendedName>
        <fullName evidence="1">DinB-like domain-containing protein</fullName>
    </recommendedName>
</protein>
<dbReference type="InterPro" id="IPR024775">
    <property type="entry name" value="DinB-like"/>
</dbReference>
<dbReference type="InterPro" id="IPR034660">
    <property type="entry name" value="DinB/YfiT-like"/>
</dbReference>
<accession>A0AAI8C4Z7</accession>
<dbReference type="AlphaFoldDB" id="A0AAI8C4Z7"/>
<evidence type="ECO:0000313" key="3">
    <source>
        <dbReference type="Proteomes" id="UP000069030"/>
    </source>
</evidence>
<dbReference type="Gene3D" id="1.20.120.450">
    <property type="entry name" value="dinb family like domain"/>
    <property type="match status" value="1"/>
</dbReference>
<evidence type="ECO:0000259" key="1">
    <source>
        <dbReference type="Pfam" id="PF12867"/>
    </source>
</evidence>
<dbReference type="RefSeq" id="WP_058699299.1">
    <property type="nucleotide sequence ID" value="NZ_CP013690.1"/>
</dbReference>
<feature type="domain" description="DinB-like" evidence="1">
    <location>
        <begin position="36"/>
        <end position="152"/>
    </location>
</feature>
<dbReference type="Proteomes" id="UP000069030">
    <property type="component" value="Chromosome"/>
</dbReference>
<reference evidence="2 3" key="1">
    <citation type="journal article" date="2016" name="J. Zhejiang Univ. Sci. B">
        <title>Antibiotic resistance mechanisms of Myroides sp.</title>
        <authorList>
            <person name="Hu S."/>
            <person name="Yuan S."/>
            <person name="Qu H."/>
            <person name="Jiang T."/>
            <person name="Zhou Y."/>
            <person name="Wang M."/>
            <person name="Ming D."/>
        </authorList>
    </citation>
    <scope>NUCLEOTIDE SEQUENCE [LARGE SCALE GENOMIC DNA]</scope>
    <source>
        <strain evidence="2 3">PR63039</strain>
    </source>
</reference>
<organism evidence="2 3">
    <name type="scientific">Myroides odoratimimus</name>
    <dbReference type="NCBI Taxonomy" id="76832"/>
    <lineage>
        <taxon>Bacteria</taxon>
        <taxon>Pseudomonadati</taxon>
        <taxon>Bacteroidota</taxon>
        <taxon>Flavobacteriia</taxon>
        <taxon>Flavobacteriales</taxon>
        <taxon>Flavobacteriaceae</taxon>
        <taxon>Myroides</taxon>
    </lineage>
</organism>
<dbReference type="KEGG" id="mod:AS202_08755"/>
<dbReference type="EMBL" id="CP013690">
    <property type="protein sequence ID" value="ALU26229.1"/>
    <property type="molecule type" value="Genomic_DNA"/>
</dbReference>
<dbReference type="Pfam" id="PF12867">
    <property type="entry name" value="DinB_2"/>
    <property type="match status" value="1"/>
</dbReference>
<proteinExistence type="predicted"/>
<evidence type="ECO:0000313" key="2">
    <source>
        <dbReference type="EMBL" id="ALU26229.1"/>
    </source>
</evidence>
<dbReference type="SUPFAM" id="SSF109854">
    <property type="entry name" value="DinB/YfiT-like putative metalloenzymes"/>
    <property type="match status" value="1"/>
</dbReference>
<sequence>MSHTDYIRRLEGLPLEEILLARIPIVLEVMDKVTLQHKWDYAYAEGKWTVKELIQHLIDCERIFSYRALHIARQDTSVLSGFDENLYVDNSKGECKEPQDLREEYITLMKSVYYQFKGFTTEALALKNQMAHYVLSVEEIGRLNYGHTLHHIDILLERYLDKK</sequence>
<name>A0AAI8C4Z7_9FLAO</name>
<gene>
    <name evidence="2" type="ORF">AS202_08755</name>
</gene>